<evidence type="ECO:0000256" key="1">
    <source>
        <dbReference type="SAM" id="Phobius"/>
    </source>
</evidence>
<feature type="transmembrane region" description="Helical" evidence="1">
    <location>
        <begin position="142"/>
        <end position="164"/>
    </location>
</feature>
<protein>
    <submittedName>
        <fullName evidence="2">Iron ABC transporter permease</fullName>
    </submittedName>
</protein>
<accession>A0ABX6FP60</accession>
<name>A0ABX6FP60_9BACL</name>
<keyword evidence="1" id="KW-1133">Transmembrane helix</keyword>
<keyword evidence="1" id="KW-0472">Membrane</keyword>
<evidence type="ECO:0000313" key="2">
    <source>
        <dbReference type="EMBL" id="QGS08077.1"/>
    </source>
</evidence>
<keyword evidence="3" id="KW-1185">Reference proteome</keyword>
<feature type="transmembrane region" description="Helical" evidence="1">
    <location>
        <begin position="225"/>
        <end position="248"/>
    </location>
</feature>
<reference evidence="2 3" key="1">
    <citation type="submission" date="2019-11" db="EMBL/GenBank/DDBJ databases">
        <title>FDA dAtabase for Regulatory Grade micrObial Sequences (FDA-ARGOS): Supporting development and validation of Infectious Disease Dx tests.</title>
        <authorList>
            <person name="Turner S."/>
            <person name="Byrd R."/>
            <person name="Tallon L."/>
            <person name="Sadzewicz L."/>
            <person name="Vavikolanu K."/>
            <person name="Mehta A."/>
            <person name="Aluvathingal J."/>
            <person name="Nadendla S."/>
            <person name="Myers T."/>
            <person name="Yan Y."/>
            <person name="Sichtig H."/>
        </authorList>
    </citation>
    <scope>NUCLEOTIDE SEQUENCE [LARGE SCALE GENOMIC DNA]</scope>
    <source>
        <strain evidence="2 3">FDAARGOS_742</strain>
    </source>
</reference>
<dbReference type="EMBL" id="CP046313">
    <property type="protein sequence ID" value="QGS08077.1"/>
    <property type="molecule type" value="Genomic_DNA"/>
</dbReference>
<proteinExistence type="predicted"/>
<gene>
    <name evidence="2" type="ORF">FOC50_07260</name>
</gene>
<organism evidence="2 3">
    <name type="scientific">Gemella sanguinis</name>
    <dbReference type="NCBI Taxonomy" id="84135"/>
    <lineage>
        <taxon>Bacteria</taxon>
        <taxon>Bacillati</taxon>
        <taxon>Bacillota</taxon>
        <taxon>Bacilli</taxon>
        <taxon>Bacillales</taxon>
        <taxon>Gemellaceae</taxon>
        <taxon>Gemella</taxon>
    </lineage>
</organism>
<dbReference type="Proteomes" id="UP000427636">
    <property type="component" value="Chromosome"/>
</dbReference>
<evidence type="ECO:0000313" key="3">
    <source>
        <dbReference type="Proteomes" id="UP000427636"/>
    </source>
</evidence>
<feature type="transmembrane region" description="Helical" evidence="1">
    <location>
        <begin position="46"/>
        <end position="71"/>
    </location>
</feature>
<keyword evidence="1" id="KW-0812">Transmembrane</keyword>
<feature type="transmembrane region" description="Helical" evidence="1">
    <location>
        <begin position="15"/>
        <end position="34"/>
    </location>
</feature>
<feature type="transmembrane region" description="Helical" evidence="1">
    <location>
        <begin position="171"/>
        <end position="191"/>
    </location>
</feature>
<sequence>MMFLIEFGKIFRRNFNYLFGLIVLLISTACIYNLKTLSAYYEMPEINTMFNIILKVILILVIFIMGINYIYSYREDYITKVSTLLIMKNKKVSRDISSILASLIYFFVYYLILVCGTYAVLYSKSKGTFLDIRDTFLTGHTIYSYMLMIILMLLFANLVFLLMISLFNNTNIAIALSLLFFVGGDVVSKLLESRISFLSGKLDNSILNIFAKVFSNLNQNIDLNVATFLPLVLNMVGLVLVIFVVRLIKRVVS</sequence>
<feature type="transmembrane region" description="Helical" evidence="1">
    <location>
        <begin position="96"/>
        <end position="122"/>
    </location>
</feature>